<reference evidence="4" key="1">
    <citation type="journal article" date="2023" name="Insect Mol. Biol.">
        <title>Genome sequencing provides insights into the evolution of gene families encoding plant cell wall-degrading enzymes in longhorned beetles.</title>
        <authorList>
            <person name="Shin N.R."/>
            <person name="Okamura Y."/>
            <person name="Kirsch R."/>
            <person name="Pauchet Y."/>
        </authorList>
    </citation>
    <scope>NUCLEOTIDE SEQUENCE</scope>
    <source>
        <strain evidence="4">AMC_N1</strain>
    </source>
</reference>
<dbReference type="GO" id="GO:0046872">
    <property type="term" value="F:metal ion binding"/>
    <property type="evidence" value="ECO:0007669"/>
    <property type="project" value="UniProtKB-KW"/>
</dbReference>
<evidence type="ECO:0000256" key="1">
    <source>
        <dbReference type="ARBA" id="ARBA00001968"/>
    </source>
</evidence>
<dbReference type="Pfam" id="PF13359">
    <property type="entry name" value="DDE_Tnp_4"/>
    <property type="match status" value="1"/>
</dbReference>
<evidence type="ECO:0000256" key="2">
    <source>
        <dbReference type="ARBA" id="ARBA00022723"/>
    </source>
</evidence>
<comment type="caution">
    <text evidence="4">The sequence shown here is derived from an EMBL/GenBank/DDBJ whole genome shotgun (WGS) entry which is preliminary data.</text>
</comment>
<comment type="cofactor">
    <cofactor evidence="1">
        <name>a divalent metal cation</name>
        <dbReference type="ChEBI" id="CHEBI:60240"/>
    </cofactor>
</comment>
<organism evidence="4 5">
    <name type="scientific">Aromia moschata</name>
    <dbReference type="NCBI Taxonomy" id="1265417"/>
    <lineage>
        <taxon>Eukaryota</taxon>
        <taxon>Metazoa</taxon>
        <taxon>Ecdysozoa</taxon>
        <taxon>Arthropoda</taxon>
        <taxon>Hexapoda</taxon>
        <taxon>Insecta</taxon>
        <taxon>Pterygota</taxon>
        <taxon>Neoptera</taxon>
        <taxon>Endopterygota</taxon>
        <taxon>Coleoptera</taxon>
        <taxon>Polyphaga</taxon>
        <taxon>Cucujiformia</taxon>
        <taxon>Chrysomeloidea</taxon>
        <taxon>Cerambycidae</taxon>
        <taxon>Cerambycinae</taxon>
        <taxon>Callichromatini</taxon>
        <taxon>Aromia</taxon>
    </lineage>
</organism>
<sequence length="134" mass="15388">MPITEEDWITVERGFRNRFPHAIGAIDGKHVVLQAPINSGSDYFDYKKKTFSIVLLALVDSNYCFMFANIGYQGTSYNPPGTFDTYFGDTLIRNGAWRDNISDNPALQNMRRVPRRPPRNAVEIRKEFASSFHH</sequence>
<gene>
    <name evidence="4" type="ORF">NQ318_007054</name>
</gene>
<proteinExistence type="predicted"/>
<dbReference type="EMBL" id="JAPWTK010000700">
    <property type="protein sequence ID" value="KAJ8936930.1"/>
    <property type="molecule type" value="Genomic_DNA"/>
</dbReference>
<protein>
    <recommendedName>
        <fullName evidence="3">DDE Tnp4 domain-containing protein</fullName>
    </recommendedName>
</protein>
<accession>A0AAV8XD27</accession>
<evidence type="ECO:0000313" key="4">
    <source>
        <dbReference type="EMBL" id="KAJ8936930.1"/>
    </source>
</evidence>
<evidence type="ECO:0000313" key="5">
    <source>
        <dbReference type="Proteomes" id="UP001162162"/>
    </source>
</evidence>
<dbReference type="AlphaFoldDB" id="A0AAV8XD27"/>
<keyword evidence="2" id="KW-0479">Metal-binding</keyword>
<evidence type="ECO:0000259" key="3">
    <source>
        <dbReference type="Pfam" id="PF13359"/>
    </source>
</evidence>
<keyword evidence="5" id="KW-1185">Reference proteome</keyword>
<dbReference type="Proteomes" id="UP001162162">
    <property type="component" value="Unassembled WGS sequence"/>
</dbReference>
<name>A0AAV8XD27_9CUCU</name>
<dbReference type="InterPro" id="IPR027806">
    <property type="entry name" value="HARBI1_dom"/>
</dbReference>
<feature type="domain" description="DDE Tnp4" evidence="3">
    <location>
        <begin position="26"/>
        <end position="75"/>
    </location>
</feature>